<reference evidence="6" key="2">
    <citation type="submission" date="2020-05" db="UniProtKB">
        <authorList>
            <consortium name="EnsemblMetazoa"/>
        </authorList>
    </citation>
    <scope>IDENTIFICATION</scope>
    <source>
        <strain evidence="6">ACHKN1017</strain>
    </source>
</reference>
<organism evidence="6 7">
    <name type="scientific">Anopheles christyi</name>
    <dbReference type="NCBI Taxonomy" id="43041"/>
    <lineage>
        <taxon>Eukaryota</taxon>
        <taxon>Metazoa</taxon>
        <taxon>Ecdysozoa</taxon>
        <taxon>Arthropoda</taxon>
        <taxon>Hexapoda</taxon>
        <taxon>Insecta</taxon>
        <taxon>Pterygota</taxon>
        <taxon>Neoptera</taxon>
        <taxon>Endopterygota</taxon>
        <taxon>Diptera</taxon>
        <taxon>Nematocera</taxon>
        <taxon>Culicoidea</taxon>
        <taxon>Culicidae</taxon>
        <taxon>Anophelinae</taxon>
        <taxon>Anopheles</taxon>
    </lineage>
</organism>
<accession>A0A182JUP5</accession>
<evidence type="ECO:0000313" key="7">
    <source>
        <dbReference type="Proteomes" id="UP000075881"/>
    </source>
</evidence>
<comment type="subcellular location">
    <subcellularLocation>
        <location evidence="1">Nucleus</location>
    </subcellularLocation>
</comment>
<dbReference type="EnsemblMetazoa" id="ACHR002227-RA">
    <property type="protein sequence ID" value="ACHR002227-PA"/>
    <property type="gene ID" value="ACHR002227"/>
</dbReference>
<dbReference type="Pfam" id="PF25758">
    <property type="entry name" value="TPR_IPO11"/>
    <property type="match status" value="1"/>
</dbReference>
<proteinExistence type="inferred from homology"/>
<dbReference type="GO" id="GO:0031267">
    <property type="term" value="F:small GTPase binding"/>
    <property type="evidence" value="ECO:0007669"/>
    <property type="project" value="InterPro"/>
</dbReference>
<dbReference type="InterPro" id="IPR016024">
    <property type="entry name" value="ARM-type_fold"/>
</dbReference>
<name>A0A182JUP5_9DIPT</name>
<dbReference type="GO" id="GO:0005829">
    <property type="term" value="C:cytosol"/>
    <property type="evidence" value="ECO:0007669"/>
    <property type="project" value="TreeGrafter"/>
</dbReference>
<dbReference type="PANTHER" id="PTHR10997:SF7">
    <property type="entry name" value="IMPORTIN-11"/>
    <property type="match status" value="1"/>
</dbReference>
<dbReference type="SUPFAM" id="SSF48371">
    <property type="entry name" value="ARM repeat"/>
    <property type="match status" value="1"/>
</dbReference>
<dbReference type="Gene3D" id="1.25.10.10">
    <property type="entry name" value="Leucine-rich Repeat Variant"/>
    <property type="match status" value="1"/>
</dbReference>
<keyword evidence="3" id="KW-0813">Transport</keyword>
<keyword evidence="4" id="KW-0539">Nucleus</keyword>
<dbReference type="InterPro" id="IPR058669">
    <property type="entry name" value="TPR_IPO7/11-like"/>
</dbReference>
<dbReference type="AlphaFoldDB" id="A0A182JUP5"/>
<dbReference type="GO" id="GO:0005635">
    <property type="term" value="C:nuclear envelope"/>
    <property type="evidence" value="ECO:0007669"/>
    <property type="project" value="TreeGrafter"/>
</dbReference>
<evidence type="ECO:0000256" key="3">
    <source>
        <dbReference type="ARBA" id="ARBA00022448"/>
    </source>
</evidence>
<dbReference type="VEuPathDB" id="VectorBase:ACHR002227"/>
<evidence type="ECO:0000313" key="6">
    <source>
        <dbReference type="EnsemblMetazoa" id="ACHR002227-PA"/>
    </source>
</evidence>
<comment type="similarity">
    <text evidence="2">Belongs to the importin beta family.</text>
</comment>
<dbReference type="Proteomes" id="UP000075881">
    <property type="component" value="Unassembled WGS sequence"/>
</dbReference>
<evidence type="ECO:0000256" key="2">
    <source>
        <dbReference type="ARBA" id="ARBA00007991"/>
    </source>
</evidence>
<sequence>MECTVYTRDSSGIRGAGARKFGNRVSSQRSNMSAESAVYEALQYACSQDTQMLKPAEQKLAEWEVQPGFHLTLVNIFSNQSLDAGVRWMASLYFKNGVLKYWRQNAPNAISREEKQEIKKQLLMKFNEPVQQIAVQIAVLIANISRYEGMSDWKELIPTVVKAVQSEDMIVQHRGLMVMLHVVKVLCSKRIPRDRQQFQAFALTWYDFVLNLWEGYTQLFFTNICEQNCAIEVCASNLEKAIFSLRILKKLTIYGITDPLKSEGCMMLIRVMFQRLKDLLECRMRAKRMLREAETNAPSSTMNNEAIEIMRKLTVNLEKFIVKHMKFLNLFYETHPDVFSSFVAVSFEFCFNYVFHEGTNLIFEDNVITFPNFAIQCLCLLKGILSPNTVKLDVLPRVSNYLAGEAKERVNSAKVDFFTPERLSYIFEKLIMHYFLLTPDEFEQWDTDPEGYTSDEGGDSWKYNLRSSAEAFYMILFQKFSPTMIEELRKYITKSQSITLTENSDMNDLLIKDSIYNATGLAAFTLFDEINFDEWFSRQLLEELKFKSHNFRIIRKRIIWLVGQWTGVRFSKALRPQVYQACLELLQPSEDLAVRLTASRSLRSIMDDFEFVAEQFVEYLEPAVALLFGLLKEAVECETKMTVLYVMSFIIEKMSMSMRIDVQSLVQYLPLLWEESREHNMLRCAIISTLLQIIKALYEIPSSEPIVTFIYQIIEMSTNVNEPSHVYLLEEGLELWVVVVHYSRTMNQELLNLCDNLVPLIQQSSSNMNICLAIVQAYVFLGAEVFLPRYGQEIVKTCQYLLTDLRADGVVLINRFFLTLLQAVPKFAVELLRPYLVEVFRSYYQQTNFPQVLQIYLQIISRVLMSDQVTFSVVLGETGAQDALEKILTAWLEDMRRVTAIEERKLLALALSSLLTVSNDVIFKNFAGIITNVTEALNDVMDVFSQDTKVDSLVIDDENVDNVGVTLFSYGFIDSDMVQDETPHFSRCRSFCMHDPTHVIVLKDYLQNQLVVLKNTIGAERYQSLMTSVDLQTLKELSNFIALGIELTTGIDDGA</sequence>
<evidence type="ECO:0000256" key="1">
    <source>
        <dbReference type="ARBA" id="ARBA00004123"/>
    </source>
</evidence>
<reference evidence="7" key="1">
    <citation type="submission" date="2013-03" db="EMBL/GenBank/DDBJ databases">
        <title>The Genome Sequence of Anopheles christyi ACHKN1017.</title>
        <authorList>
            <consortium name="The Broad Institute Genomics Platform"/>
            <person name="Neafsey D.E."/>
            <person name="Besansky N."/>
            <person name="Walker B."/>
            <person name="Young S.K."/>
            <person name="Zeng Q."/>
            <person name="Gargeya S."/>
            <person name="Fitzgerald M."/>
            <person name="Haas B."/>
            <person name="Abouelleil A."/>
            <person name="Allen A.W."/>
            <person name="Alvarado L."/>
            <person name="Arachchi H.M."/>
            <person name="Berlin A.M."/>
            <person name="Chapman S.B."/>
            <person name="Gainer-Dewar J."/>
            <person name="Goldberg J."/>
            <person name="Griggs A."/>
            <person name="Gujja S."/>
            <person name="Hansen M."/>
            <person name="Howarth C."/>
            <person name="Imamovic A."/>
            <person name="Ireland A."/>
            <person name="Larimer J."/>
            <person name="McCowan C."/>
            <person name="Murphy C."/>
            <person name="Pearson M."/>
            <person name="Poon T.W."/>
            <person name="Priest M."/>
            <person name="Roberts A."/>
            <person name="Saif S."/>
            <person name="Shea T."/>
            <person name="Sisk P."/>
            <person name="Sykes S."/>
            <person name="Wortman J."/>
            <person name="Nusbaum C."/>
            <person name="Birren B."/>
        </authorList>
    </citation>
    <scope>NUCLEOTIDE SEQUENCE [LARGE SCALE GENOMIC DNA]</scope>
    <source>
        <strain evidence="7">ACHKN1017</strain>
    </source>
</reference>
<protein>
    <recommendedName>
        <fullName evidence="5">Importin N-terminal domain-containing protein</fullName>
    </recommendedName>
</protein>
<dbReference type="InterPro" id="IPR001494">
    <property type="entry name" value="Importin-beta_N"/>
</dbReference>
<dbReference type="PROSITE" id="PS50166">
    <property type="entry name" value="IMPORTIN_B_NT"/>
    <property type="match status" value="1"/>
</dbReference>
<dbReference type="SMART" id="SM00913">
    <property type="entry name" value="IBN_N"/>
    <property type="match status" value="1"/>
</dbReference>
<dbReference type="STRING" id="43041.A0A182JUP5"/>
<dbReference type="PANTHER" id="PTHR10997">
    <property type="entry name" value="IMPORTIN-7, 8, 11"/>
    <property type="match status" value="1"/>
</dbReference>
<dbReference type="GO" id="GO:0006606">
    <property type="term" value="P:protein import into nucleus"/>
    <property type="evidence" value="ECO:0007669"/>
    <property type="project" value="TreeGrafter"/>
</dbReference>
<keyword evidence="7" id="KW-1185">Reference proteome</keyword>
<feature type="domain" description="Importin N-terminal" evidence="5">
    <location>
        <begin position="56"/>
        <end position="128"/>
    </location>
</feature>
<dbReference type="InterPro" id="IPR011989">
    <property type="entry name" value="ARM-like"/>
</dbReference>
<evidence type="ECO:0000256" key="4">
    <source>
        <dbReference type="ARBA" id="ARBA00023242"/>
    </source>
</evidence>
<evidence type="ECO:0000259" key="5">
    <source>
        <dbReference type="PROSITE" id="PS50166"/>
    </source>
</evidence>
<dbReference type="Pfam" id="PF03810">
    <property type="entry name" value="IBN_N"/>
    <property type="match status" value="1"/>
</dbReference>